<feature type="domain" description="Endonuclease/exonuclease/phosphatase" evidence="1">
    <location>
        <begin position="180"/>
        <end position="365"/>
    </location>
</feature>
<dbReference type="GO" id="GO:0004527">
    <property type="term" value="F:exonuclease activity"/>
    <property type="evidence" value="ECO:0007669"/>
    <property type="project" value="UniProtKB-KW"/>
</dbReference>
<accession>A0A4S3ZRA6</accession>
<evidence type="ECO:0000313" key="3">
    <source>
        <dbReference type="Proteomes" id="UP000307507"/>
    </source>
</evidence>
<reference evidence="2 3" key="1">
    <citation type="submission" date="2019-04" db="EMBL/GenBank/DDBJ databases">
        <title>Flavobacterium sp. nov. isolated from construction timber.</title>
        <authorList>
            <person name="Lin S.-Y."/>
            <person name="Chang C.-T."/>
            <person name="Young C.-C."/>
        </authorList>
    </citation>
    <scope>NUCLEOTIDE SEQUENCE [LARGE SCALE GENOMIC DNA]</scope>
    <source>
        <strain evidence="2 3">CC-CTC003</strain>
    </source>
</reference>
<dbReference type="OrthoDB" id="9802724at2"/>
<dbReference type="PANTHER" id="PTHR42834:SF1">
    <property type="entry name" value="ENDONUCLEASE_EXONUCLEASE_PHOSPHATASE FAMILY PROTEIN (AFU_ORTHOLOGUE AFUA_3G09210)"/>
    <property type="match status" value="1"/>
</dbReference>
<dbReference type="Gene3D" id="3.60.10.10">
    <property type="entry name" value="Endonuclease/exonuclease/phosphatase"/>
    <property type="match status" value="1"/>
</dbReference>
<evidence type="ECO:0000259" key="1">
    <source>
        <dbReference type="Pfam" id="PF19580"/>
    </source>
</evidence>
<feature type="domain" description="Endonuclease/exonuclease/phosphatase" evidence="1">
    <location>
        <begin position="30"/>
        <end position="163"/>
    </location>
</feature>
<dbReference type="SUPFAM" id="SSF56219">
    <property type="entry name" value="DNase I-like"/>
    <property type="match status" value="1"/>
</dbReference>
<dbReference type="InterPro" id="IPR005135">
    <property type="entry name" value="Endo/exonuclease/phosphatase"/>
</dbReference>
<keyword evidence="2" id="KW-0269">Exonuclease</keyword>
<protein>
    <submittedName>
        <fullName evidence="2">Endonuclease/exonuclease/phosphatase family protein</fullName>
    </submittedName>
</protein>
<keyword evidence="2" id="KW-0378">Hydrolase</keyword>
<evidence type="ECO:0000313" key="2">
    <source>
        <dbReference type="EMBL" id="THF48132.1"/>
    </source>
</evidence>
<keyword evidence="3" id="KW-1185">Reference proteome</keyword>
<dbReference type="PANTHER" id="PTHR42834">
    <property type="entry name" value="ENDONUCLEASE/EXONUCLEASE/PHOSPHATASE FAMILY PROTEIN (AFU_ORTHOLOGUE AFUA_3G09210)"/>
    <property type="match status" value="1"/>
</dbReference>
<dbReference type="GO" id="GO:0004519">
    <property type="term" value="F:endonuclease activity"/>
    <property type="evidence" value="ECO:0007669"/>
    <property type="project" value="UniProtKB-KW"/>
</dbReference>
<proteinExistence type="predicted"/>
<keyword evidence="2" id="KW-0255">Endonuclease</keyword>
<name>A0A4S3ZRA6_9FLAO</name>
<organism evidence="2 3">
    <name type="scientific">Flavobacterium supellecticarium</name>
    <dbReference type="NCBI Taxonomy" id="2565924"/>
    <lineage>
        <taxon>Bacteria</taxon>
        <taxon>Pseudomonadati</taxon>
        <taxon>Bacteroidota</taxon>
        <taxon>Flavobacteriia</taxon>
        <taxon>Flavobacteriales</taxon>
        <taxon>Flavobacteriaceae</taxon>
        <taxon>Flavobacterium</taxon>
    </lineage>
</organism>
<dbReference type="RefSeq" id="WP_136404034.1">
    <property type="nucleotide sequence ID" value="NZ_SSNZ01000009.1"/>
</dbReference>
<keyword evidence="2" id="KW-0540">Nuclease</keyword>
<dbReference type="AlphaFoldDB" id="A0A4S3ZRA6"/>
<dbReference type="Proteomes" id="UP000307507">
    <property type="component" value="Unassembled WGS sequence"/>
</dbReference>
<dbReference type="InterPro" id="IPR036691">
    <property type="entry name" value="Endo/exonu/phosph_ase_sf"/>
</dbReference>
<dbReference type="Pfam" id="PF19580">
    <property type="entry name" value="Exo_endo_phos_3"/>
    <property type="match status" value="2"/>
</dbReference>
<sequence>MKIRNFIALLIVYFSFNGIYAQNKKFKVYTVAFYNLENLFDTINGPNNDEEWLPNGTQRWTRAKYQKKLANLSRVIPEIGTSENPHAPVIVGCAEVENRGVLEDLVKQPGMIEKDYGVIHFDSPDKRGIDVGLLYQKKHFRPLSYKNIPLYIYENEQGLNKKDKEEGDDKVEVNVNLDVKTRRIYTRDQLLVTGLLDGEEISVIVNHWPSRSGGEKKSSPFREAAGALNKKIIDSLYRINPNAKVITMGDLNDGPYNKSVKEALGAKGKKEDVKEFGMFNPMEQMSKDGIGTLAYRDAWDLFDQIIVSEPLIRKDYSSLRFWKAGVFNKPYLIQSSGQYKGYPLRNSNGEVGFSDHFPVYIYLIKEVK</sequence>
<gene>
    <name evidence="2" type="ORF">E6C50_14895</name>
</gene>
<dbReference type="EMBL" id="SSNZ01000009">
    <property type="protein sequence ID" value="THF48132.1"/>
    <property type="molecule type" value="Genomic_DNA"/>
</dbReference>
<comment type="caution">
    <text evidence="2">The sequence shown here is derived from an EMBL/GenBank/DDBJ whole genome shotgun (WGS) entry which is preliminary data.</text>
</comment>